<dbReference type="PROSITE" id="PS51257">
    <property type="entry name" value="PROKAR_LIPOPROTEIN"/>
    <property type="match status" value="1"/>
</dbReference>
<gene>
    <name evidence="12" type="ORF">GCM10022287_10910</name>
</gene>
<dbReference type="Pfam" id="PF00355">
    <property type="entry name" value="Rieske"/>
    <property type="match status" value="1"/>
</dbReference>
<dbReference type="PRINTS" id="PR00162">
    <property type="entry name" value="RIESKE"/>
</dbReference>
<keyword evidence="5" id="KW-0408">Iron</keyword>
<feature type="domain" description="Rieske" evidence="11">
    <location>
        <begin position="49"/>
        <end position="145"/>
    </location>
</feature>
<dbReference type="PANTHER" id="PTHR10134">
    <property type="entry name" value="CYTOCHROME B-C1 COMPLEX SUBUNIT RIESKE, MITOCHONDRIAL"/>
    <property type="match status" value="1"/>
</dbReference>
<dbReference type="InterPro" id="IPR014349">
    <property type="entry name" value="Rieske_Fe-S_prot"/>
</dbReference>
<dbReference type="SUPFAM" id="SSF50022">
    <property type="entry name" value="ISP domain"/>
    <property type="match status" value="1"/>
</dbReference>
<feature type="signal peptide" evidence="10">
    <location>
        <begin position="1"/>
        <end position="23"/>
    </location>
</feature>
<name>A0ABP7ZVN8_9MICO</name>
<dbReference type="CDD" id="cd03467">
    <property type="entry name" value="Rieske"/>
    <property type="match status" value="1"/>
</dbReference>
<evidence type="ECO:0000256" key="2">
    <source>
        <dbReference type="ARBA" id="ARBA00015816"/>
    </source>
</evidence>
<evidence type="ECO:0000256" key="9">
    <source>
        <dbReference type="ARBA" id="ARBA00034078"/>
    </source>
</evidence>
<organism evidence="12 13">
    <name type="scientific">Gryllotalpicola koreensis</name>
    <dbReference type="NCBI Taxonomy" id="993086"/>
    <lineage>
        <taxon>Bacteria</taxon>
        <taxon>Bacillati</taxon>
        <taxon>Actinomycetota</taxon>
        <taxon>Actinomycetes</taxon>
        <taxon>Micrococcales</taxon>
        <taxon>Microbacteriaceae</taxon>
        <taxon>Gryllotalpicola</taxon>
    </lineage>
</organism>
<sequence>MTRITRRAAFAVTGAGATALALAACSPTNGHAPGDSGGDVTPTKAASGKASVAASQVPVGGSVIVQTGSQSNPAIAIAQPKSGQFVAHTAVCTHQGCIVAAAGSELQCPCHGSKFDAFTGKATHGPATRPLDEVTITVNGSSLEFDA</sequence>
<evidence type="ECO:0000256" key="5">
    <source>
        <dbReference type="ARBA" id="ARBA00023004"/>
    </source>
</evidence>
<accession>A0ABP7ZVN8</accession>
<keyword evidence="6" id="KW-0411">Iron-sulfur</keyword>
<evidence type="ECO:0000256" key="3">
    <source>
        <dbReference type="ARBA" id="ARBA00022714"/>
    </source>
</evidence>
<keyword evidence="4" id="KW-0479">Metal-binding</keyword>
<keyword evidence="13" id="KW-1185">Reference proteome</keyword>
<comment type="caution">
    <text evidence="12">The sequence shown here is derived from an EMBL/GenBank/DDBJ whole genome shotgun (WGS) entry which is preliminary data.</text>
</comment>
<dbReference type="Proteomes" id="UP001501079">
    <property type="component" value="Unassembled WGS sequence"/>
</dbReference>
<keyword evidence="3" id="KW-0001">2Fe-2S</keyword>
<comment type="function">
    <text evidence="1">Iron-sulfur subunit of the cytochrome bc1 complex, an essential component of the respiratory electron transport chain required for ATP synthesis. The bc1 complex catalyzes the oxidation of menaquinol and the reduction of cytochrome c in the respiratory chain. The bc1 complex operates through a Q-cycle mechanism that couples electron transfer to generation of the proton gradient that drives ATP synthesis.</text>
</comment>
<evidence type="ECO:0000256" key="10">
    <source>
        <dbReference type="SAM" id="SignalP"/>
    </source>
</evidence>
<dbReference type="InterPro" id="IPR036922">
    <property type="entry name" value="Rieske_2Fe-2S_sf"/>
</dbReference>
<protein>
    <recommendedName>
        <fullName evidence="2">Cytochrome bc1 complex Rieske iron-sulfur subunit</fullName>
    </recommendedName>
    <alternativeName>
        <fullName evidence="8">Cytochrome bc1 reductase complex subunit QcrA</fullName>
    </alternativeName>
</protein>
<proteinExistence type="predicted"/>
<dbReference type="PROSITE" id="PS51318">
    <property type="entry name" value="TAT"/>
    <property type="match status" value="1"/>
</dbReference>
<dbReference type="EMBL" id="BAABBW010000002">
    <property type="protein sequence ID" value="GAA4171502.1"/>
    <property type="molecule type" value="Genomic_DNA"/>
</dbReference>
<evidence type="ECO:0000256" key="4">
    <source>
        <dbReference type="ARBA" id="ARBA00022723"/>
    </source>
</evidence>
<evidence type="ECO:0000256" key="6">
    <source>
        <dbReference type="ARBA" id="ARBA00023014"/>
    </source>
</evidence>
<evidence type="ECO:0000313" key="13">
    <source>
        <dbReference type="Proteomes" id="UP001501079"/>
    </source>
</evidence>
<evidence type="ECO:0000256" key="7">
    <source>
        <dbReference type="ARBA" id="ARBA00023157"/>
    </source>
</evidence>
<dbReference type="InterPro" id="IPR017941">
    <property type="entry name" value="Rieske_2Fe-2S"/>
</dbReference>
<keyword evidence="7" id="KW-1015">Disulfide bond</keyword>
<evidence type="ECO:0000313" key="12">
    <source>
        <dbReference type="EMBL" id="GAA4171502.1"/>
    </source>
</evidence>
<dbReference type="RefSeq" id="WP_344752284.1">
    <property type="nucleotide sequence ID" value="NZ_BAABBW010000002.1"/>
</dbReference>
<evidence type="ECO:0000256" key="1">
    <source>
        <dbReference type="ARBA" id="ARBA00002494"/>
    </source>
</evidence>
<evidence type="ECO:0000259" key="11">
    <source>
        <dbReference type="PROSITE" id="PS51296"/>
    </source>
</evidence>
<feature type="chain" id="PRO_5045867725" description="Cytochrome bc1 complex Rieske iron-sulfur subunit" evidence="10">
    <location>
        <begin position="24"/>
        <end position="147"/>
    </location>
</feature>
<dbReference type="Gene3D" id="2.102.10.10">
    <property type="entry name" value="Rieske [2Fe-2S] iron-sulphur domain"/>
    <property type="match status" value="1"/>
</dbReference>
<keyword evidence="10" id="KW-0732">Signal</keyword>
<reference evidence="13" key="1">
    <citation type="journal article" date="2019" name="Int. J. Syst. Evol. Microbiol.">
        <title>The Global Catalogue of Microorganisms (GCM) 10K type strain sequencing project: providing services to taxonomists for standard genome sequencing and annotation.</title>
        <authorList>
            <consortium name="The Broad Institute Genomics Platform"/>
            <consortium name="The Broad Institute Genome Sequencing Center for Infectious Disease"/>
            <person name="Wu L."/>
            <person name="Ma J."/>
        </authorList>
    </citation>
    <scope>NUCLEOTIDE SEQUENCE [LARGE SCALE GENOMIC DNA]</scope>
    <source>
        <strain evidence="13">JCM 17591</strain>
    </source>
</reference>
<evidence type="ECO:0000256" key="8">
    <source>
        <dbReference type="ARBA" id="ARBA00029586"/>
    </source>
</evidence>
<dbReference type="InterPro" id="IPR006311">
    <property type="entry name" value="TAT_signal"/>
</dbReference>
<comment type="cofactor">
    <cofactor evidence="9">
        <name>[2Fe-2S] cluster</name>
        <dbReference type="ChEBI" id="CHEBI:190135"/>
    </cofactor>
</comment>
<dbReference type="InterPro" id="IPR005805">
    <property type="entry name" value="Rieske_Fe-S_prot_C"/>
</dbReference>
<dbReference type="PROSITE" id="PS51296">
    <property type="entry name" value="RIESKE"/>
    <property type="match status" value="1"/>
</dbReference>